<reference evidence="2 3" key="1">
    <citation type="journal article" date="2008" name="Nature">
        <title>The Phaeodactylum genome reveals the evolutionary history of diatom genomes.</title>
        <authorList>
            <person name="Bowler C."/>
            <person name="Allen A.E."/>
            <person name="Badger J.H."/>
            <person name="Grimwood J."/>
            <person name="Jabbari K."/>
            <person name="Kuo A."/>
            <person name="Maheswari U."/>
            <person name="Martens C."/>
            <person name="Maumus F."/>
            <person name="Otillar R.P."/>
            <person name="Rayko E."/>
            <person name="Salamov A."/>
            <person name="Vandepoele K."/>
            <person name="Beszteri B."/>
            <person name="Gruber A."/>
            <person name="Heijde M."/>
            <person name="Katinka M."/>
            <person name="Mock T."/>
            <person name="Valentin K."/>
            <person name="Verret F."/>
            <person name="Berges J.A."/>
            <person name="Brownlee C."/>
            <person name="Cadoret J.P."/>
            <person name="Chiovitti A."/>
            <person name="Choi C.J."/>
            <person name="Coesel S."/>
            <person name="De Martino A."/>
            <person name="Detter J.C."/>
            <person name="Durkin C."/>
            <person name="Falciatore A."/>
            <person name="Fournet J."/>
            <person name="Haruta M."/>
            <person name="Huysman M.J."/>
            <person name="Jenkins B.D."/>
            <person name="Jiroutova K."/>
            <person name="Jorgensen R.E."/>
            <person name="Joubert Y."/>
            <person name="Kaplan A."/>
            <person name="Kroger N."/>
            <person name="Kroth P.G."/>
            <person name="La Roche J."/>
            <person name="Lindquist E."/>
            <person name="Lommer M."/>
            <person name="Martin-Jezequel V."/>
            <person name="Lopez P.J."/>
            <person name="Lucas S."/>
            <person name="Mangogna M."/>
            <person name="McGinnis K."/>
            <person name="Medlin L.K."/>
            <person name="Montsant A."/>
            <person name="Oudot-Le Secq M.P."/>
            <person name="Napoli C."/>
            <person name="Obornik M."/>
            <person name="Parker M.S."/>
            <person name="Petit J.L."/>
            <person name="Porcel B.M."/>
            <person name="Poulsen N."/>
            <person name="Robison M."/>
            <person name="Rychlewski L."/>
            <person name="Rynearson T.A."/>
            <person name="Schmutz J."/>
            <person name="Shapiro H."/>
            <person name="Siaut M."/>
            <person name="Stanley M."/>
            <person name="Sussman M.R."/>
            <person name="Taylor A.R."/>
            <person name="Vardi A."/>
            <person name="von Dassow P."/>
            <person name="Vyverman W."/>
            <person name="Willis A."/>
            <person name="Wyrwicz L.S."/>
            <person name="Rokhsar D.S."/>
            <person name="Weissenbach J."/>
            <person name="Armbrust E.V."/>
            <person name="Green B.R."/>
            <person name="Van de Peer Y."/>
            <person name="Grigoriev I.V."/>
        </authorList>
    </citation>
    <scope>NUCLEOTIDE SEQUENCE [LARGE SCALE GENOMIC DNA]</scope>
    <source>
        <strain evidence="2 3">CCAP 1055/1</strain>
    </source>
</reference>
<protein>
    <submittedName>
        <fullName evidence="2">Uncharacterized protein</fullName>
    </submittedName>
</protein>
<dbReference type="Proteomes" id="UP000000759">
    <property type="component" value="Chromosome 18"/>
</dbReference>
<name>B7G803_PHATC</name>
<evidence type="ECO:0000313" key="3">
    <source>
        <dbReference type="Proteomes" id="UP000000759"/>
    </source>
</evidence>
<feature type="region of interest" description="Disordered" evidence="1">
    <location>
        <begin position="121"/>
        <end position="154"/>
    </location>
</feature>
<dbReference type="RefSeq" id="XP_002183108.1">
    <property type="nucleotide sequence ID" value="XM_002183072.1"/>
</dbReference>
<feature type="region of interest" description="Disordered" evidence="1">
    <location>
        <begin position="186"/>
        <end position="227"/>
    </location>
</feature>
<accession>B7G803</accession>
<dbReference type="GeneID" id="7194897"/>
<organism evidence="2 3">
    <name type="scientific">Phaeodactylum tricornutum (strain CCAP 1055/1)</name>
    <dbReference type="NCBI Taxonomy" id="556484"/>
    <lineage>
        <taxon>Eukaryota</taxon>
        <taxon>Sar</taxon>
        <taxon>Stramenopiles</taxon>
        <taxon>Ochrophyta</taxon>
        <taxon>Bacillariophyta</taxon>
        <taxon>Bacillariophyceae</taxon>
        <taxon>Bacillariophycidae</taxon>
        <taxon>Naviculales</taxon>
        <taxon>Phaeodactylaceae</taxon>
        <taxon>Phaeodactylum</taxon>
    </lineage>
</organism>
<dbReference type="EMBL" id="CM000620">
    <property type="protein sequence ID" value="EEC45326.1"/>
    <property type="molecule type" value="Genomic_DNA"/>
</dbReference>
<keyword evidence="3" id="KW-1185">Reference proteome</keyword>
<evidence type="ECO:0000256" key="1">
    <source>
        <dbReference type="SAM" id="MobiDB-lite"/>
    </source>
</evidence>
<feature type="region of interest" description="Disordered" evidence="1">
    <location>
        <begin position="659"/>
        <end position="680"/>
    </location>
</feature>
<dbReference type="InParanoid" id="B7G803"/>
<dbReference type="PaxDb" id="2850-Phatr48652"/>
<feature type="compositionally biased region" description="Low complexity" evidence="1">
    <location>
        <begin position="205"/>
        <end position="222"/>
    </location>
</feature>
<dbReference type="OrthoDB" id="47300at2759"/>
<dbReference type="HOGENOM" id="CLU_311581_0_0_1"/>
<sequence length="933" mass="103629">MWRPLLARWHRTMGGYSVRSDSWPWDTPWRRAASARGITNTSTDGTVSLWMTSFATSLAAAAVVVLGYCIPLPTVTTLLETKQQHNSHSHDEHSKPVVAYQIPVSFLDRLASKSYLHWIDPDTQSQSTTTNRASEQRRRATGAEPSASSKRPVGIPATLRLLTVDLPEVRHGFSGGPCGVATDRVFPDGIAPPRRTSFVPPSPGSGPSRSTTTHPEPTGTPTKVQSPSIPLTVEQKAWVTSVYECVNPGTGRVAVQVMEANTASFNINNVRKTKRIGNFEYDPTAYGPQRFATTLVTTPSDELQAPWNQYAWKEEVRLRVSGQVRFGEPLRQGSRSWWQRLVAHTGIGATSRSVYQATVPPQPVSWSERGLSLLGQRPAYDTLAGRDGCDHTWAGNQPHAVVANGAALHRVPHALKYLQQTCREHNVPLYVIRDPRVWGANTSVRETVHTDGTNDEDNDDVGAVLREVRKYVKGQLVTNSLRLAAGTAFARGRWVGQSEAHWQHRIETVQRLTQERLERAREQRRTLLDRDWSQLDAVALERKLVEKGALCPTNVAGTKECTETIATAGLLDLAKRLSRQNEEDADTVLTNQDVDDGTELAAGNDEGTKDQTDTQTHIDTSSYSSIARALVCPIASEAVACVTMKDFSKTFFPDLEKVPDCDESSCSESSTEDDSVKREKYRTKEDQDVAVFMALAERLSLSSLLHLLQGHARTHLAGASPMYLTACQIASSTSQSKASASKALHKREQPQLPKVVKKFRFAEISNSQVRAVVHEIPTIKDEKQLWWSEEEMRAIRGEAIKTVKYFRKFRPEFTESIEILAESQEGSADKATVEMHMKKLTNDSYARGFETHIVNLLSRLRKETVKAVLAEQTECRHCEDSYDVTIECLREQSIAYSGQSQTFAAKIAECDQVEALKAQLSTWVPEPPSHGVD</sequence>
<dbReference type="eggNOG" id="ENOG502SU4G">
    <property type="taxonomic scope" value="Eukaryota"/>
</dbReference>
<feature type="compositionally biased region" description="Acidic residues" evidence="1">
    <location>
        <begin position="661"/>
        <end position="673"/>
    </location>
</feature>
<proteinExistence type="predicted"/>
<reference evidence="3" key="2">
    <citation type="submission" date="2008-08" db="EMBL/GenBank/DDBJ databases">
        <authorList>
            <consortium name="Diatom Consortium"/>
            <person name="Grigoriev I."/>
            <person name="Grimwood J."/>
            <person name="Kuo A."/>
            <person name="Otillar R.P."/>
            <person name="Salamov A."/>
            <person name="Detter J.C."/>
            <person name="Lindquist E."/>
            <person name="Shapiro H."/>
            <person name="Lucas S."/>
            <person name="Glavina del Rio T."/>
            <person name="Pitluck S."/>
            <person name="Rokhsar D."/>
            <person name="Bowler C."/>
        </authorList>
    </citation>
    <scope>GENOME REANNOTATION</scope>
    <source>
        <strain evidence="3">CCAP 1055/1</strain>
    </source>
</reference>
<dbReference type="AlphaFoldDB" id="B7G803"/>
<gene>
    <name evidence="2" type="ORF">PHATRDRAFT_48652</name>
</gene>
<dbReference type="KEGG" id="pti:PHATRDRAFT_48652"/>
<evidence type="ECO:0000313" key="2">
    <source>
        <dbReference type="EMBL" id="EEC45326.1"/>
    </source>
</evidence>
<feature type="region of interest" description="Disordered" evidence="1">
    <location>
        <begin position="581"/>
        <end position="617"/>
    </location>
</feature>
<feature type="compositionally biased region" description="Polar residues" evidence="1">
    <location>
        <begin position="122"/>
        <end position="133"/>
    </location>
</feature>